<organism evidence="1 2">
    <name type="scientific">Rhodosalinus sediminis</name>
    <dbReference type="NCBI Taxonomy" id="1940533"/>
    <lineage>
        <taxon>Bacteria</taxon>
        <taxon>Pseudomonadati</taxon>
        <taxon>Pseudomonadota</taxon>
        <taxon>Alphaproteobacteria</taxon>
        <taxon>Rhodobacterales</taxon>
        <taxon>Paracoccaceae</taxon>
        <taxon>Rhodosalinus</taxon>
    </lineage>
</organism>
<dbReference type="InterPro" id="IPR007833">
    <property type="entry name" value="Capsule_polysaccharide_synth"/>
</dbReference>
<name>A0A3D9BQ53_9RHOB</name>
<dbReference type="Pfam" id="PF05159">
    <property type="entry name" value="Capsule_synth"/>
    <property type="match status" value="4"/>
</dbReference>
<dbReference type="GO" id="GO:0015774">
    <property type="term" value="P:polysaccharide transport"/>
    <property type="evidence" value="ECO:0007669"/>
    <property type="project" value="InterPro"/>
</dbReference>
<dbReference type="CDD" id="cd16440">
    <property type="entry name" value="beta_Kdo_transferase_KpsC_1"/>
    <property type="match status" value="1"/>
</dbReference>
<dbReference type="AlphaFoldDB" id="A0A3D9BQ53"/>
<sequence>MRRILALAGYRVALGLPRSGDMVGVWGQSPTAWRGERVAARTGAPLLRVEDAFLRSLFPARARGEAPLGLLLDTRGVHFDGRAPSDLEHLLATHPLDDTALLDRAREGIARLREAHLTKYAAVDPDLAPPAPGYVLVLDQTRGDASVRAAGAGRARFREMLARAAEEHPGARILIRTHPETSGGHRPGHFGPEDAGGRVSLVAGPHSPWRLLEGAVGVYTVSSQMGFEAILAGHRPRVFGQPFYAGWGLTADEEAPARRGRRLTRAQLVAAALILHPTWYDPCRDRLASFEEALDTLEAEARAWREDRRGWVASGMRLWKRAPLQRFAGRHRGLVFEDRPARAAARATREDRRRMVWASAARPDDDAVRVEDGFLRSRGLGAELVPPLSLVFDDLGIYYDPQRESRLERLIAASADLRPGQRARAEALARFLAETRVTKYNLPGARPELPPGRRLLVPGQVEDDASIRLGAGAVATNRALLEAARAANPDAILLYKPHPDVEAGLRPGALPEREALRHADAVLARADPAALLDAVDEVWTMTSLLGFEALLRGVPVTTLGAPFYAGWGLTRDLGPVPARRRARVDLAGLLHAALIAYPRYHDPVTGRPCPPELAAERLARGALPRRGIATRTLAKLQGRFAGYAHLWR</sequence>
<dbReference type="OrthoDB" id="543755at2"/>
<reference evidence="1 2" key="1">
    <citation type="journal article" date="2017" name="Int. J. Syst. Evol. Microbiol.">
        <title>Rhodosalinus sediminis gen. nov., sp. nov., isolated from marine saltern.</title>
        <authorList>
            <person name="Guo L.Y."/>
            <person name="Ling S.K."/>
            <person name="Li C.M."/>
            <person name="Chen G.J."/>
            <person name="Du Z.J."/>
        </authorList>
    </citation>
    <scope>NUCLEOTIDE SEQUENCE [LARGE SCALE GENOMIC DNA]</scope>
    <source>
        <strain evidence="1 2">WDN1C137</strain>
    </source>
</reference>
<evidence type="ECO:0000313" key="1">
    <source>
        <dbReference type="EMBL" id="REC55649.1"/>
    </source>
</evidence>
<comment type="caution">
    <text evidence="1">The sequence shown here is derived from an EMBL/GenBank/DDBJ whole genome shotgun (WGS) entry which is preliminary data.</text>
</comment>
<keyword evidence="2" id="KW-1185">Reference proteome</keyword>
<dbReference type="GO" id="GO:0000271">
    <property type="term" value="P:polysaccharide biosynthetic process"/>
    <property type="evidence" value="ECO:0007669"/>
    <property type="project" value="InterPro"/>
</dbReference>
<dbReference type="Proteomes" id="UP000257131">
    <property type="component" value="Unassembled WGS sequence"/>
</dbReference>
<protein>
    <submittedName>
        <fullName evidence="1">Capsular polysaccharide biosynthesis protein</fullName>
    </submittedName>
</protein>
<accession>A0A3D9BQ53</accession>
<evidence type="ECO:0000313" key="2">
    <source>
        <dbReference type="Proteomes" id="UP000257131"/>
    </source>
</evidence>
<gene>
    <name evidence="1" type="ORF">DRV84_11425</name>
</gene>
<dbReference type="EMBL" id="QOHR01000017">
    <property type="protein sequence ID" value="REC55649.1"/>
    <property type="molecule type" value="Genomic_DNA"/>
</dbReference>
<dbReference type="CDD" id="cd16439">
    <property type="entry name" value="beta_Kdo_transferase_KpsC_2"/>
    <property type="match status" value="1"/>
</dbReference>
<proteinExistence type="predicted"/>